<evidence type="ECO:0000313" key="10">
    <source>
        <dbReference type="Proteomes" id="UP000254937"/>
    </source>
</evidence>
<feature type="transmembrane region" description="Helical" evidence="7">
    <location>
        <begin position="160"/>
        <end position="182"/>
    </location>
</feature>
<evidence type="ECO:0000256" key="1">
    <source>
        <dbReference type="ARBA" id="ARBA00004141"/>
    </source>
</evidence>
<dbReference type="GO" id="GO:0022857">
    <property type="term" value="F:transmembrane transporter activity"/>
    <property type="evidence" value="ECO:0007669"/>
    <property type="project" value="InterPro"/>
</dbReference>
<dbReference type="SUPFAM" id="SSF103473">
    <property type="entry name" value="MFS general substrate transporter"/>
    <property type="match status" value="1"/>
</dbReference>
<dbReference type="Gene3D" id="1.20.1250.20">
    <property type="entry name" value="MFS general substrate transporter like domains"/>
    <property type="match status" value="1"/>
</dbReference>
<feature type="transmembrane region" description="Helical" evidence="7">
    <location>
        <begin position="63"/>
        <end position="84"/>
    </location>
</feature>
<feature type="transmembrane region" description="Helical" evidence="7">
    <location>
        <begin position="220"/>
        <end position="239"/>
    </location>
</feature>
<proteinExistence type="predicted"/>
<sequence length="521" mass="56520">MDAKLQVRDGDKGPQEVVHTIELGSLGGNSSSASLQPLSQTPSEAAAPPPPPPHTVLTERKKIMTIAIAAIVGFLAPVSANIYYPAIDQLSDDLHVSVSKINLTITTYMIFQGVAPLVTGSISDVYGRRPTMLVCLITYLAVNIGLALQDNYIALIVLRTFQSCGSSAISVVGIAVTADLVTRSERGKYMIYSSLGTTMGPALGPIIGGVLAQFLRWRSIFWFLAIFAAAMIILILVCFPETCRMVVGNGSIPAPRWNRPLIPIVQPSAYEGAEAAKKELDDGPKPRRPTPIDSIKIALEKETGAIIAFCSILYCGYFAVLSSLSSELGEKYGYNSLQIGLCYIPYGIGSLTSRWTVGRFVDWNFRRLGRQHGMEVVNNRQVDLIEFPVEKARLQITLPMVYMSCICIIGYGWVMNYRTHVAGPLIMLFFTAHTIAGATSTLVTLLIDCHVKRAATVTASNTMFRCFLGAGAVAAAVPIINAIGMGWMGTLIAVLWAVSSVLLWGVLLWGHDYRKKRAGRI</sequence>
<evidence type="ECO:0000313" key="9">
    <source>
        <dbReference type="EMBL" id="RDK46706.1"/>
    </source>
</evidence>
<gene>
    <name evidence="9" type="ORF">M752DRAFT_316834</name>
</gene>
<dbReference type="AlphaFoldDB" id="A0A370PWY3"/>
<dbReference type="Pfam" id="PF07690">
    <property type="entry name" value="MFS_1"/>
    <property type="match status" value="1"/>
</dbReference>
<keyword evidence="10" id="KW-1185">Reference proteome</keyword>
<evidence type="ECO:0000256" key="2">
    <source>
        <dbReference type="ARBA" id="ARBA00022448"/>
    </source>
</evidence>
<accession>A0A370PWY3</accession>
<dbReference type="GO" id="GO:0005886">
    <property type="term" value="C:plasma membrane"/>
    <property type="evidence" value="ECO:0007669"/>
    <property type="project" value="TreeGrafter"/>
</dbReference>
<dbReference type="PROSITE" id="PS50850">
    <property type="entry name" value="MFS"/>
    <property type="match status" value="1"/>
</dbReference>
<evidence type="ECO:0000256" key="7">
    <source>
        <dbReference type="SAM" id="Phobius"/>
    </source>
</evidence>
<evidence type="ECO:0000256" key="6">
    <source>
        <dbReference type="SAM" id="MobiDB-lite"/>
    </source>
</evidence>
<evidence type="ECO:0000256" key="3">
    <source>
        <dbReference type="ARBA" id="ARBA00022692"/>
    </source>
</evidence>
<feature type="transmembrane region" description="Helical" evidence="7">
    <location>
        <begin position="337"/>
        <end position="357"/>
    </location>
</feature>
<evidence type="ECO:0000256" key="4">
    <source>
        <dbReference type="ARBA" id="ARBA00022989"/>
    </source>
</evidence>
<feature type="transmembrane region" description="Helical" evidence="7">
    <location>
        <begin position="467"/>
        <end position="485"/>
    </location>
</feature>
<feature type="transmembrane region" description="Helical" evidence="7">
    <location>
        <begin position="426"/>
        <end position="447"/>
    </location>
</feature>
<organism evidence="9 10">
    <name type="scientific">Aspergillus phoenicis ATCC 13157</name>
    <dbReference type="NCBI Taxonomy" id="1353007"/>
    <lineage>
        <taxon>Eukaryota</taxon>
        <taxon>Fungi</taxon>
        <taxon>Dikarya</taxon>
        <taxon>Ascomycota</taxon>
        <taxon>Pezizomycotina</taxon>
        <taxon>Eurotiomycetes</taxon>
        <taxon>Eurotiomycetidae</taxon>
        <taxon>Eurotiales</taxon>
        <taxon>Aspergillaceae</taxon>
        <taxon>Aspergillus</taxon>
    </lineage>
</organism>
<feature type="region of interest" description="Disordered" evidence="6">
    <location>
        <begin position="25"/>
        <end position="54"/>
    </location>
</feature>
<dbReference type="Gene3D" id="1.20.1720.10">
    <property type="entry name" value="Multidrug resistance protein D"/>
    <property type="match status" value="1"/>
</dbReference>
<dbReference type="InterPro" id="IPR036259">
    <property type="entry name" value="MFS_trans_sf"/>
</dbReference>
<feature type="transmembrane region" description="Helical" evidence="7">
    <location>
        <begin position="130"/>
        <end position="148"/>
    </location>
</feature>
<keyword evidence="5 7" id="KW-0472">Membrane</keyword>
<protein>
    <submittedName>
        <fullName evidence="9">MFS general substrate transporter</fullName>
    </submittedName>
</protein>
<dbReference type="EMBL" id="KZ851845">
    <property type="protein sequence ID" value="RDK46706.1"/>
    <property type="molecule type" value="Genomic_DNA"/>
</dbReference>
<feature type="domain" description="Major facilitator superfamily (MFS) profile" evidence="8">
    <location>
        <begin position="65"/>
        <end position="517"/>
    </location>
</feature>
<feature type="transmembrane region" description="Helical" evidence="7">
    <location>
        <begin position="305"/>
        <end position="325"/>
    </location>
</feature>
<dbReference type="InterPro" id="IPR020846">
    <property type="entry name" value="MFS_dom"/>
</dbReference>
<evidence type="ECO:0000256" key="5">
    <source>
        <dbReference type="ARBA" id="ARBA00023136"/>
    </source>
</evidence>
<feature type="transmembrane region" description="Helical" evidence="7">
    <location>
        <begin position="189"/>
        <end position="214"/>
    </location>
</feature>
<feature type="transmembrane region" description="Helical" evidence="7">
    <location>
        <begin position="96"/>
        <end position="118"/>
    </location>
</feature>
<feature type="transmembrane region" description="Helical" evidence="7">
    <location>
        <begin position="491"/>
        <end position="510"/>
    </location>
</feature>
<dbReference type="PANTHER" id="PTHR23502:SF51">
    <property type="entry name" value="QUINIDINE RESISTANCE PROTEIN 1-RELATED"/>
    <property type="match status" value="1"/>
</dbReference>
<feature type="transmembrane region" description="Helical" evidence="7">
    <location>
        <begin position="396"/>
        <end position="414"/>
    </location>
</feature>
<dbReference type="Proteomes" id="UP000254937">
    <property type="component" value="Unassembled WGS sequence"/>
</dbReference>
<dbReference type="PANTHER" id="PTHR23502">
    <property type="entry name" value="MAJOR FACILITATOR SUPERFAMILY"/>
    <property type="match status" value="1"/>
</dbReference>
<dbReference type="FunFam" id="1.20.1720.10:FF:000009">
    <property type="entry name" value="MFS multidrug transporter"/>
    <property type="match status" value="1"/>
</dbReference>
<evidence type="ECO:0000259" key="8">
    <source>
        <dbReference type="PROSITE" id="PS50850"/>
    </source>
</evidence>
<comment type="subcellular location">
    <subcellularLocation>
        <location evidence="1">Membrane</location>
        <topology evidence="1">Multi-pass membrane protein</topology>
    </subcellularLocation>
</comment>
<name>A0A370PWY3_ASPPH</name>
<reference evidence="9 10" key="1">
    <citation type="submission" date="2018-07" db="EMBL/GenBank/DDBJ databases">
        <title>Section-level genome sequencing of Aspergillus section Nigri to investigate inter- and intra-species variation.</title>
        <authorList>
            <consortium name="DOE Joint Genome Institute"/>
            <person name="Vesth T.C."/>
            <person name="Nybo J.L."/>
            <person name="Theobald S."/>
            <person name="Frisvad J.C."/>
            <person name="Larsen T.O."/>
            <person name="Nielsen K.F."/>
            <person name="Hoof J.B."/>
            <person name="Brandl J."/>
            <person name="Salamov A."/>
            <person name="Riley R."/>
            <person name="Gladden J.M."/>
            <person name="Phatale P."/>
            <person name="Nielsen M.T."/>
            <person name="Lyhne E.K."/>
            <person name="Kogle M.E."/>
            <person name="Strasser K."/>
            <person name="McDonnell E."/>
            <person name="Barry K."/>
            <person name="Clum A."/>
            <person name="Chen C."/>
            <person name="Nolan M."/>
            <person name="Sandor L."/>
            <person name="Kuo A."/>
            <person name="Lipzen A."/>
            <person name="Hainaut M."/>
            <person name="Drula E."/>
            <person name="Tsang A."/>
            <person name="Magnuson J.K."/>
            <person name="Henrissat B."/>
            <person name="Wiebenga A."/>
            <person name="Simmons B.A."/>
            <person name="Makela M.R."/>
            <person name="De vries R.P."/>
            <person name="Grigoriev I.V."/>
            <person name="Mortensen U.H."/>
            <person name="Baker S.E."/>
            <person name="Andersen M.R."/>
        </authorList>
    </citation>
    <scope>NUCLEOTIDE SEQUENCE [LARGE SCALE GENOMIC DNA]</scope>
    <source>
        <strain evidence="9 10">ATCC 13157</strain>
    </source>
</reference>
<dbReference type="InterPro" id="IPR011701">
    <property type="entry name" value="MFS"/>
</dbReference>
<keyword evidence="3 7" id="KW-0812">Transmembrane</keyword>
<keyword evidence="2" id="KW-0813">Transport</keyword>
<keyword evidence="4 7" id="KW-1133">Transmembrane helix</keyword>